<dbReference type="GO" id="GO:0042773">
    <property type="term" value="P:ATP synthesis coupled electron transport"/>
    <property type="evidence" value="ECO:0007669"/>
    <property type="project" value="TreeGrafter"/>
</dbReference>
<dbReference type="PROSITE" id="PS00078">
    <property type="entry name" value="COX2"/>
    <property type="match status" value="1"/>
</dbReference>
<keyword evidence="7 16" id="KW-0479">Metal-binding</keyword>
<keyword evidence="12 17" id="KW-0472">Membrane</keyword>
<dbReference type="Pfam" id="PF00116">
    <property type="entry name" value="COX2"/>
    <property type="match status" value="1"/>
</dbReference>
<accession>A0A512JAX6</accession>
<comment type="similarity">
    <text evidence="2">Belongs to the cytochrome c oxidase subunit 2 family.</text>
</comment>
<dbReference type="Pfam" id="PF00034">
    <property type="entry name" value="Cytochrom_C"/>
    <property type="match status" value="1"/>
</dbReference>
<dbReference type="AlphaFoldDB" id="A0A512JAX6"/>
<evidence type="ECO:0000256" key="6">
    <source>
        <dbReference type="ARBA" id="ARBA00022692"/>
    </source>
</evidence>
<evidence type="ECO:0000259" key="18">
    <source>
        <dbReference type="PROSITE" id="PS50857"/>
    </source>
</evidence>
<dbReference type="InterPro" id="IPR009056">
    <property type="entry name" value="Cyt_c-like_dom"/>
</dbReference>
<dbReference type="GO" id="GO:0005507">
    <property type="term" value="F:copper ion binding"/>
    <property type="evidence" value="ECO:0007669"/>
    <property type="project" value="InterPro"/>
</dbReference>
<keyword evidence="10 16" id="KW-0408">Iron</keyword>
<reference evidence="20 22" key="3">
    <citation type="submission" date="2019-07" db="EMBL/GenBank/DDBJ databases">
        <title>Whole genome shotgun sequence of Methylobacterium oxalidis NBRC 107715.</title>
        <authorList>
            <person name="Hosoyama A."/>
            <person name="Uohara A."/>
            <person name="Ohji S."/>
            <person name="Ichikawa N."/>
        </authorList>
    </citation>
    <scope>NUCLEOTIDE SEQUENCE [LARGE SCALE GENOMIC DNA]</scope>
    <source>
        <strain evidence="20 22">NBRC 107715</strain>
    </source>
</reference>
<sequence>MTTGALALRLLPIALALPLASCNLVQSPLNPVSPQARDLLWLFWLFTAVLAAIWLAVMLALLMSLRARRTFGADPLAVDPRRESRAGILVAGLAVATGLAVLVLTGLSFAGQRRLFADEAAAVTIRALGHQWWWEFQYENADPSQGFNTANEIHVPVGQTVLVKLESTDVIHSFWVPSLMGKVDLIPGRQNTLRFTAERAGVYRGQCAEFCGLQHAKMGMLVVAEDPETFARWREVQSQPRLEPATDEARAGERAFVAAPCSMCHQVRGTRAAGHNGPELTHVGSRRTLAAGTLPMSRGNLAAWIVDPHGIKPGVNMPLVKLDPDELNTIAAYLEGLK</sequence>
<dbReference type="PANTHER" id="PTHR22888:SF9">
    <property type="entry name" value="CYTOCHROME C OXIDASE SUBUNIT 2"/>
    <property type="match status" value="1"/>
</dbReference>
<dbReference type="PANTHER" id="PTHR22888">
    <property type="entry name" value="CYTOCHROME C OXIDASE, SUBUNIT II"/>
    <property type="match status" value="1"/>
</dbReference>
<reference evidence="23" key="2">
    <citation type="journal article" date="2019" name="Int. J. Syst. Evol. Microbiol.">
        <title>The Global Catalogue of Microorganisms (GCM) 10K type strain sequencing project: providing services to taxonomists for standard genome sequencing and annotation.</title>
        <authorList>
            <consortium name="The Broad Institute Genomics Platform"/>
            <consortium name="The Broad Institute Genome Sequencing Center for Infectious Disease"/>
            <person name="Wu L."/>
            <person name="Ma J."/>
        </authorList>
    </citation>
    <scope>NUCLEOTIDE SEQUENCE [LARGE SCALE GENOMIC DNA]</scope>
    <source>
        <strain evidence="23">NBRC 107715</strain>
    </source>
</reference>
<evidence type="ECO:0000313" key="23">
    <source>
        <dbReference type="Proteomes" id="UP001156856"/>
    </source>
</evidence>
<dbReference type="SUPFAM" id="SSF46626">
    <property type="entry name" value="Cytochrome c"/>
    <property type="match status" value="1"/>
</dbReference>
<reference evidence="21" key="1">
    <citation type="journal article" date="2014" name="Int. J. Syst. Evol. Microbiol.">
        <title>Complete genome of a new Firmicutes species belonging to the dominant human colonic microbiota ('Ruminococcus bicirculans') reveals two chromosomes and a selective capacity to utilize plant glucans.</title>
        <authorList>
            <consortium name="NISC Comparative Sequencing Program"/>
            <person name="Wegmann U."/>
            <person name="Louis P."/>
            <person name="Goesmann A."/>
            <person name="Henrissat B."/>
            <person name="Duncan S.H."/>
            <person name="Flint H.J."/>
        </authorList>
    </citation>
    <scope>NUCLEOTIDE SEQUENCE</scope>
    <source>
        <strain evidence="21">NBRC 107715</strain>
    </source>
</reference>
<evidence type="ECO:0000256" key="13">
    <source>
        <dbReference type="ARBA" id="ARBA00024688"/>
    </source>
</evidence>
<evidence type="ECO:0000256" key="15">
    <source>
        <dbReference type="ARBA" id="ARBA00047816"/>
    </source>
</evidence>
<dbReference type="GO" id="GO:0004129">
    <property type="term" value="F:cytochrome-c oxidase activity"/>
    <property type="evidence" value="ECO:0007669"/>
    <property type="project" value="UniProtKB-EC"/>
</dbReference>
<keyword evidence="5" id="KW-0679">Respiratory chain</keyword>
<evidence type="ECO:0000256" key="10">
    <source>
        <dbReference type="ARBA" id="ARBA00023004"/>
    </source>
</evidence>
<dbReference type="EMBL" id="BJZU01000134">
    <property type="protein sequence ID" value="GEP07045.1"/>
    <property type="molecule type" value="Genomic_DNA"/>
</dbReference>
<dbReference type="RefSeq" id="WP_147028541.1">
    <property type="nucleotide sequence ID" value="NZ_BJZU01000134.1"/>
</dbReference>
<dbReference type="InterPro" id="IPR002429">
    <property type="entry name" value="CcO_II-like_C"/>
</dbReference>
<dbReference type="Proteomes" id="UP001156856">
    <property type="component" value="Unassembled WGS sequence"/>
</dbReference>
<keyword evidence="23" id="KW-1185">Reference proteome</keyword>
<evidence type="ECO:0000259" key="19">
    <source>
        <dbReference type="PROSITE" id="PS51007"/>
    </source>
</evidence>
<evidence type="ECO:0000256" key="8">
    <source>
        <dbReference type="ARBA" id="ARBA00022982"/>
    </source>
</evidence>
<organism evidence="20 22">
    <name type="scientific">Methylobacterium oxalidis</name>
    <dbReference type="NCBI Taxonomy" id="944322"/>
    <lineage>
        <taxon>Bacteria</taxon>
        <taxon>Pseudomonadati</taxon>
        <taxon>Pseudomonadota</taxon>
        <taxon>Alphaproteobacteria</taxon>
        <taxon>Hyphomicrobiales</taxon>
        <taxon>Methylobacteriaceae</taxon>
        <taxon>Methylobacterium</taxon>
    </lineage>
</organism>
<gene>
    <name evidence="21" type="ORF">GCM10007888_59990</name>
    <name evidence="20" type="ORF">MOX02_50830</name>
</gene>
<keyword evidence="6 17" id="KW-0812">Transmembrane</keyword>
<evidence type="ECO:0000313" key="22">
    <source>
        <dbReference type="Proteomes" id="UP000321960"/>
    </source>
</evidence>
<keyword evidence="11" id="KW-0186">Copper</keyword>
<dbReference type="PROSITE" id="PS51007">
    <property type="entry name" value="CYTC"/>
    <property type="match status" value="1"/>
</dbReference>
<evidence type="ECO:0000256" key="11">
    <source>
        <dbReference type="ARBA" id="ARBA00023008"/>
    </source>
</evidence>
<dbReference type="GO" id="GO:0016491">
    <property type="term" value="F:oxidoreductase activity"/>
    <property type="evidence" value="ECO:0007669"/>
    <property type="project" value="InterPro"/>
</dbReference>
<dbReference type="GO" id="GO:0016020">
    <property type="term" value="C:membrane"/>
    <property type="evidence" value="ECO:0007669"/>
    <property type="project" value="UniProtKB-SubCell"/>
</dbReference>
<feature type="domain" description="Cytochrome c" evidence="19">
    <location>
        <begin position="247"/>
        <end position="338"/>
    </location>
</feature>
<evidence type="ECO:0000313" key="20">
    <source>
        <dbReference type="EMBL" id="GEP07045.1"/>
    </source>
</evidence>
<name>A0A512JAX6_9HYPH</name>
<dbReference type="GO" id="GO:0020037">
    <property type="term" value="F:heme binding"/>
    <property type="evidence" value="ECO:0007669"/>
    <property type="project" value="InterPro"/>
</dbReference>
<dbReference type="InterPro" id="IPR036909">
    <property type="entry name" value="Cyt_c-like_dom_sf"/>
</dbReference>
<keyword evidence="9 17" id="KW-1133">Transmembrane helix</keyword>
<evidence type="ECO:0000256" key="7">
    <source>
        <dbReference type="ARBA" id="ARBA00022723"/>
    </source>
</evidence>
<feature type="domain" description="Cytochrome oxidase subunit II copper A binding" evidence="18">
    <location>
        <begin position="120"/>
        <end position="236"/>
    </location>
</feature>
<comment type="function">
    <text evidence="13">Subunits I and II form the functional core of the enzyme complex. Electrons originating in cytochrome c are transferred via heme a and Cu(A) to the binuclear center formed by heme a3 and Cu(B).</text>
</comment>
<dbReference type="NCBIfam" id="TIGR02866">
    <property type="entry name" value="CoxB"/>
    <property type="match status" value="1"/>
</dbReference>
<evidence type="ECO:0000256" key="14">
    <source>
        <dbReference type="ARBA" id="ARBA00031399"/>
    </source>
</evidence>
<evidence type="ECO:0000256" key="1">
    <source>
        <dbReference type="ARBA" id="ARBA00004141"/>
    </source>
</evidence>
<feature type="transmembrane region" description="Helical" evidence="17">
    <location>
        <begin position="86"/>
        <end position="110"/>
    </location>
</feature>
<keyword evidence="3" id="KW-0813">Transport</keyword>
<dbReference type="Proteomes" id="UP000321960">
    <property type="component" value="Unassembled WGS sequence"/>
</dbReference>
<comment type="subcellular location">
    <subcellularLocation>
        <location evidence="1">Membrane</location>
        <topology evidence="1">Multi-pass membrane protein</topology>
    </subcellularLocation>
</comment>
<dbReference type="EMBL" id="BSPK01000114">
    <property type="protein sequence ID" value="GLS67615.1"/>
    <property type="molecule type" value="Genomic_DNA"/>
</dbReference>
<evidence type="ECO:0000256" key="16">
    <source>
        <dbReference type="PROSITE-ProRule" id="PRU00433"/>
    </source>
</evidence>
<evidence type="ECO:0000256" key="17">
    <source>
        <dbReference type="SAM" id="Phobius"/>
    </source>
</evidence>
<protein>
    <recommendedName>
        <fullName evidence="14">Cytochrome aa3 subunit 2</fullName>
    </recommendedName>
</protein>
<keyword evidence="4 16" id="KW-0349">Heme</keyword>
<dbReference type="OrthoDB" id="9781261at2"/>
<dbReference type="PROSITE" id="PS50857">
    <property type="entry name" value="COX2_CUA"/>
    <property type="match status" value="1"/>
</dbReference>
<dbReference type="InterPro" id="IPR008972">
    <property type="entry name" value="Cupredoxin"/>
</dbReference>
<evidence type="ECO:0000256" key="5">
    <source>
        <dbReference type="ARBA" id="ARBA00022660"/>
    </source>
</evidence>
<evidence type="ECO:0000313" key="21">
    <source>
        <dbReference type="EMBL" id="GLS67615.1"/>
    </source>
</evidence>
<dbReference type="InterPro" id="IPR034236">
    <property type="entry name" value="CuRO_CcO_Caa3_II"/>
</dbReference>
<evidence type="ECO:0000256" key="3">
    <source>
        <dbReference type="ARBA" id="ARBA00022448"/>
    </source>
</evidence>
<evidence type="ECO:0000256" key="12">
    <source>
        <dbReference type="ARBA" id="ARBA00023136"/>
    </source>
</evidence>
<dbReference type="InterPro" id="IPR045187">
    <property type="entry name" value="CcO_II"/>
</dbReference>
<evidence type="ECO:0000256" key="2">
    <source>
        <dbReference type="ARBA" id="ARBA00007866"/>
    </source>
</evidence>
<reference evidence="21" key="4">
    <citation type="submission" date="2023-01" db="EMBL/GenBank/DDBJ databases">
        <title>Draft genome sequence of Methylobacterium oxalidis strain NBRC 107715.</title>
        <authorList>
            <person name="Sun Q."/>
            <person name="Mori K."/>
        </authorList>
    </citation>
    <scope>NUCLEOTIDE SEQUENCE</scope>
    <source>
        <strain evidence="21">NBRC 107715</strain>
    </source>
</reference>
<feature type="transmembrane region" description="Helical" evidence="17">
    <location>
        <begin position="41"/>
        <end position="65"/>
    </location>
</feature>
<dbReference type="InterPro" id="IPR001505">
    <property type="entry name" value="Copper_CuA"/>
</dbReference>
<dbReference type="Gene3D" id="2.60.40.420">
    <property type="entry name" value="Cupredoxins - blue copper proteins"/>
    <property type="match status" value="1"/>
</dbReference>
<dbReference type="InterPro" id="IPR014222">
    <property type="entry name" value="Cyt_c_oxidase_su2"/>
</dbReference>
<comment type="catalytic activity">
    <reaction evidence="15">
        <text>4 Fe(II)-[cytochrome c] + O2 + 8 H(+)(in) = 4 Fe(III)-[cytochrome c] + 2 H2O + 4 H(+)(out)</text>
        <dbReference type="Rhea" id="RHEA:11436"/>
        <dbReference type="Rhea" id="RHEA-COMP:10350"/>
        <dbReference type="Rhea" id="RHEA-COMP:14399"/>
        <dbReference type="ChEBI" id="CHEBI:15377"/>
        <dbReference type="ChEBI" id="CHEBI:15378"/>
        <dbReference type="ChEBI" id="CHEBI:15379"/>
        <dbReference type="ChEBI" id="CHEBI:29033"/>
        <dbReference type="ChEBI" id="CHEBI:29034"/>
        <dbReference type="EC" id="7.1.1.9"/>
    </reaction>
</comment>
<dbReference type="CDD" id="cd04213">
    <property type="entry name" value="CuRO_CcO_Caa3_II"/>
    <property type="match status" value="1"/>
</dbReference>
<keyword evidence="8" id="KW-0249">Electron transport</keyword>
<comment type="caution">
    <text evidence="20">The sequence shown here is derived from an EMBL/GenBank/DDBJ whole genome shotgun (WGS) entry which is preliminary data.</text>
</comment>
<evidence type="ECO:0000256" key="4">
    <source>
        <dbReference type="ARBA" id="ARBA00022617"/>
    </source>
</evidence>
<evidence type="ECO:0000256" key="9">
    <source>
        <dbReference type="ARBA" id="ARBA00022989"/>
    </source>
</evidence>
<dbReference type="SUPFAM" id="SSF49503">
    <property type="entry name" value="Cupredoxins"/>
    <property type="match status" value="1"/>
</dbReference>
<proteinExistence type="inferred from homology"/>